<keyword evidence="2 7" id="KW-0813">Transport</keyword>
<feature type="transmembrane region" description="Helical" evidence="7">
    <location>
        <begin position="122"/>
        <end position="143"/>
    </location>
</feature>
<protein>
    <submittedName>
        <fullName evidence="9">Sugar ABC transporter permease</fullName>
    </submittedName>
</protein>
<reference evidence="9 10" key="1">
    <citation type="submission" date="2018-08" db="EMBL/GenBank/DDBJ databases">
        <title>A genome reference for cultivated species of the human gut microbiota.</title>
        <authorList>
            <person name="Zou Y."/>
            <person name="Xue W."/>
            <person name="Luo G."/>
        </authorList>
    </citation>
    <scope>NUCLEOTIDE SEQUENCE [LARGE SCALE GENOMIC DNA]</scope>
    <source>
        <strain evidence="9 10">AF26-4BH</strain>
    </source>
</reference>
<evidence type="ECO:0000259" key="8">
    <source>
        <dbReference type="PROSITE" id="PS50928"/>
    </source>
</evidence>
<dbReference type="Gene3D" id="1.10.3720.10">
    <property type="entry name" value="MetI-like"/>
    <property type="match status" value="1"/>
</dbReference>
<dbReference type="InterPro" id="IPR000515">
    <property type="entry name" value="MetI-like"/>
</dbReference>
<feature type="transmembrane region" description="Helical" evidence="7">
    <location>
        <begin position="255"/>
        <end position="276"/>
    </location>
</feature>
<dbReference type="GO" id="GO:0055085">
    <property type="term" value="P:transmembrane transport"/>
    <property type="evidence" value="ECO:0007669"/>
    <property type="project" value="InterPro"/>
</dbReference>
<evidence type="ECO:0000256" key="2">
    <source>
        <dbReference type="ARBA" id="ARBA00022448"/>
    </source>
</evidence>
<feature type="transmembrane region" description="Helical" evidence="7">
    <location>
        <begin position="216"/>
        <end position="234"/>
    </location>
</feature>
<evidence type="ECO:0000313" key="9">
    <source>
        <dbReference type="EMBL" id="RGE73127.1"/>
    </source>
</evidence>
<keyword evidence="4 7" id="KW-0812">Transmembrane</keyword>
<evidence type="ECO:0000256" key="7">
    <source>
        <dbReference type="RuleBase" id="RU363032"/>
    </source>
</evidence>
<gene>
    <name evidence="9" type="ORF">DWY69_06500</name>
</gene>
<evidence type="ECO:0000256" key="4">
    <source>
        <dbReference type="ARBA" id="ARBA00022692"/>
    </source>
</evidence>
<dbReference type="PROSITE" id="PS50928">
    <property type="entry name" value="ABC_TM1"/>
    <property type="match status" value="1"/>
</dbReference>
<dbReference type="CDD" id="cd06261">
    <property type="entry name" value="TM_PBP2"/>
    <property type="match status" value="1"/>
</dbReference>
<dbReference type="OrthoDB" id="2637002at2"/>
<keyword evidence="3" id="KW-1003">Cell membrane</keyword>
<dbReference type="SUPFAM" id="SSF161098">
    <property type="entry name" value="MetI-like"/>
    <property type="match status" value="1"/>
</dbReference>
<evidence type="ECO:0000256" key="3">
    <source>
        <dbReference type="ARBA" id="ARBA00022475"/>
    </source>
</evidence>
<dbReference type="EMBL" id="QVLU01000004">
    <property type="protein sequence ID" value="RGE73127.1"/>
    <property type="molecule type" value="Genomic_DNA"/>
</dbReference>
<name>A0A3E3J1A3_9FIRM</name>
<feature type="transmembrane region" description="Helical" evidence="7">
    <location>
        <begin position="155"/>
        <end position="175"/>
    </location>
</feature>
<dbReference type="GO" id="GO:0005886">
    <property type="term" value="C:plasma membrane"/>
    <property type="evidence" value="ECO:0007669"/>
    <property type="project" value="UniProtKB-SubCell"/>
</dbReference>
<evidence type="ECO:0000256" key="5">
    <source>
        <dbReference type="ARBA" id="ARBA00022989"/>
    </source>
</evidence>
<evidence type="ECO:0000313" key="10">
    <source>
        <dbReference type="Proteomes" id="UP000261166"/>
    </source>
</evidence>
<dbReference type="PANTHER" id="PTHR43227:SF11">
    <property type="entry name" value="BLL4140 PROTEIN"/>
    <property type="match status" value="1"/>
</dbReference>
<keyword evidence="5 7" id="KW-1133">Transmembrane helix</keyword>
<dbReference type="Pfam" id="PF00528">
    <property type="entry name" value="BPD_transp_1"/>
    <property type="match status" value="1"/>
</dbReference>
<accession>A0A3E3J1A3</accession>
<dbReference type="Proteomes" id="UP000261166">
    <property type="component" value="Unassembled WGS sequence"/>
</dbReference>
<evidence type="ECO:0000256" key="6">
    <source>
        <dbReference type="ARBA" id="ARBA00023136"/>
    </source>
</evidence>
<feature type="transmembrane region" description="Helical" evidence="7">
    <location>
        <begin position="308"/>
        <end position="328"/>
    </location>
</feature>
<sequence length="342" mass="38554">MVHYLSEAAPRLRDCQTYRTALGKESFNLGTTVSKKETGGEDGLKRLQIHLKKYWQLYLLLLPAFIYVLIFSYGPMYGIVIAFKDFKPKLGYLGSKWVGVEYFKRFLTYPDFWKLIRNTLSISLYTLLTFPCAIILALLFNELRGVFFKKTVQMVTYAPYFLSSVVMCSLVILMVGREGPLSGLYEMITGENVDLLTKPGYFSSIYVWSGVWQSTGWGTIIYLAALAGVSPELIESARIDGAGRLQIIRHVNIPCILPTIIIMFIMSTGNILTVGFEKIFLLQNDLNLETSRVISTYTYEIGLLGGQFSYSTAIGLFNNVINVIMLFISNKIAKKVSGIGLW</sequence>
<dbReference type="PANTHER" id="PTHR43227">
    <property type="entry name" value="BLL4140 PROTEIN"/>
    <property type="match status" value="1"/>
</dbReference>
<comment type="caution">
    <text evidence="9">The sequence shown here is derived from an EMBL/GenBank/DDBJ whole genome shotgun (WGS) entry which is preliminary data.</text>
</comment>
<dbReference type="InterPro" id="IPR035906">
    <property type="entry name" value="MetI-like_sf"/>
</dbReference>
<dbReference type="InterPro" id="IPR050809">
    <property type="entry name" value="UgpAE/MalFG_permease"/>
</dbReference>
<feature type="transmembrane region" description="Helical" evidence="7">
    <location>
        <begin position="55"/>
        <end position="83"/>
    </location>
</feature>
<comment type="subcellular location">
    <subcellularLocation>
        <location evidence="1 7">Cell membrane</location>
        <topology evidence="1 7">Multi-pass membrane protein</topology>
    </subcellularLocation>
</comment>
<proteinExistence type="inferred from homology"/>
<dbReference type="AlphaFoldDB" id="A0A3E3J1A3"/>
<comment type="similarity">
    <text evidence="7">Belongs to the binding-protein-dependent transport system permease family.</text>
</comment>
<organism evidence="9 10">
    <name type="scientific">Eisenbergiella massiliensis</name>
    <dbReference type="NCBI Taxonomy" id="1720294"/>
    <lineage>
        <taxon>Bacteria</taxon>
        <taxon>Bacillati</taxon>
        <taxon>Bacillota</taxon>
        <taxon>Clostridia</taxon>
        <taxon>Lachnospirales</taxon>
        <taxon>Lachnospiraceae</taxon>
        <taxon>Eisenbergiella</taxon>
    </lineage>
</organism>
<keyword evidence="6 7" id="KW-0472">Membrane</keyword>
<feature type="domain" description="ABC transmembrane type-1" evidence="8">
    <location>
        <begin position="115"/>
        <end position="329"/>
    </location>
</feature>
<evidence type="ECO:0000256" key="1">
    <source>
        <dbReference type="ARBA" id="ARBA00004651"/>
    </source>
</evidence>